<organism evidence="1 2">
    <name type="scientific">Spiromyces aspiralis</name>
    <dbReference type="NCBI Taxonomy" id="68401"/>
    <lineage>
        <taxon>Eukaryota</taxon>
        <taxon>Fungi</taxon>
        <taxon>Fungi incertae sedis</taxon>
        <taxon>Zoopagomycota</taxon>
        <taxon>Kickxellomycotina</taxon>
        <taxon>Kickxellomycetes</taxon>
        <taxon>Kickxellales</taxon>
        <taxon>Kickxellaceae</taxon>
        <taxon>Spiromyces</taxon>
    </lineage>
</organism>
<comment type="caution">
    <text evidence="1">The sequence shown here is derived from an EMBL/GenBank/DDBJ whole genome shotgun (WGS) entry which is preliminary data.</text>
</comment>
<name>A0ACC1HFH1_9FUNG</name>
<accession>A0ACC1HFH1</accession>
<evidence type="ECO:0000313" key="2">
    <source>
        <dbReference type="Proteomes" id="UP001145114"/>
    </source>
</evidence>
<dbReference type="EMBL" id="JAMZIH010006008">
    <property type="protein sequence ID" value="KAJ1674386.1"/>
    <property type="molecule type" value="Genomic_DNA"/>
</dbReference>
<evidence type="ECO:0000313" key="1">
    <source>
        <dbReference type="EMBL" id="KAJ1674386.1"/>
    </source>
</evidence>
<reference evidence="1" key="1">
    <citation type="submission" date="2022-06" db="EMBL/GenBank/DDBJ databases">
        <title>Phylogenomic reconstructions and comparative analyses of Kickxellomycotina fungi.</title>
        <authorList>
            <person name="Reynolds N.K."/>
            <person name="Stajich J.E."/>
            <person name="Barry K."/>
            <person name="Grigoriev I.V."/>
            <person name="Crous P."/>
            <person name="Smith M.E."/>
        </authorList>
    </citation>
    <scope>NUCLEOTIDE SEQUENCE</scope>
    <source>
        <strain evidence="1">RSA 2271</strain>
    </source>
</reference>
<sequence length="472" mass="52367">MLDFIRRHYYSAQFQVILVGMVCFCCPGMFNALSGMGGGGQLDQTVVDHANTALYVTFIVFGLLGGGFVNLFGPRYTIFASGFTYALYSGSFIYYNHYNKGGFTIATGAILGIGAGILWAAQGMIMISYPTEQEKGRFIGIFWVIFNLGGVIGGIISLGLNYHNEAGKLGDASYIVFVVLMCIGACLGLTLAPPSKVIRSDGEHVILQKYTNVLTELLEIVKLFTNKWMLLLFIPFFSSNFMYTYQFNKINGALFNVRTRGLNSTLYWLAQMIGSYSYGLILDHKGWVRKRRAIVGFILVAIFYNAGWVGATILQHRFTKINTPDDPNGLDYPGGIMDFNEHSRAAGPMILYFVFGICDAMWQTYCYWIIGCLTNDATISARYSGFYKGIQSLGAAIAWQVDAHDKKLMDQVIINWVFVVASLVLFVPVILRIKPTLEDPDAVVEKKFDQSLNDGDAEPNLSSISPDPIDKV</sequence>
<keyword evidence="2" id="KW-1185">Reference proteome</keyword>
<protein>
    <submittedName>
        <fullName evidence="1">Uncharacterized protein</fullName>
    </submittedName>
</protein>
<proteinExistence type="predicted"/>
<dbReference type="Proteomes" id="UP001145114">
    <property type="component" value="Unassembled WGS sequence"/>
</dbReference>
<gene>
    <name evidence="1" type="ORF">EV182_003380</name>
</gene>